<dbReference type="Gene3D" id="3.40.50.620">
    <property type="entry name" value="HUPs"/>
    <property type="match status" value="1"/>
</dbReference>
<organism evidence="3">
    <name type="scientific">Streptomyces haneummycinicus</name>
    <dbReference type="NCBI Taxonomy" id="3074435"/>
    <lineage>
        <taxon>Bacteria</taxon>
        <taxon>Bacillati</taxon>
        <taxon>Actinomycetota</taxon>
        <taxon>Actinomycetes</taxon>
        <taxon>Kitasatosporales</taxon>
        <taxon>Streptomycetaceae</taxon>
        <taxon>Streptomyces</taxon>
    </lineage>
</organism>
<feature type="compositionally biased region" description="Basic and acidic residues" evidence="1">
    <location>
        <begin position="210"/>
        <end position="220"/>
    </location>
</feature>
<feature type="compositionally biased region" description="Basic and acidic residues" evidence="1">
    <location>
        <begin position="242"/>
        <end position="251"/>
    </location>
</feature>
<dbReference type="InterPro" id="IPR003848">
    <property type="entry name" value="DUF218"/>
</dbReference>
<accession>A0AAT9HUS7</accession>
<name>A0AAT9HUS7_9ACTN</name>
<reference evidence="3" key="2">
    <citation type="submission" date="2024-07" db="EMBL/GenBank/DDBJ databases">
        <title>Streptomyces haneummycinica sp. nov., a new antibiotic-producing actinobacterium isolated from marine sediment.</title>
        <authorList>
            <person name="Uemura M."/>
            <person name="Hamada M."/>
            <person name="Hirano S."/>
            <person name="Kobayashi K."/>
            <person name="Ohshiro T."/>
            <person name="Kobayashi T."/>
            <person name="Terahara T."/>
        </authorList>
    </citation>
    <scope>NUCLEOTIDE SEQUENCE</scope>
    <source>
        <strain evidence="3">KM77-8</strain>
    </source>
</reference>
<dbReference type="InterPro" id="IPR014729">
    <property type="entry name" value="Rossmann-like_a/b/a_fold"/>
</dbReference>
<dbReference type="PANTHER" id="PTHR30336:SF6">
    <property type="entry name" value="INTEGRAL MEMBRANE PROTEIN"/>
    <property type="match status" value="1"/>
</dbReference>
<dbReference type="AlphaFoldDB" id="A0AAT9HUS7"/>
<dbReference type="EMBL" id="AP035768">
    <property type="protein sequence ID" value="BFO21279.1"/>
    <property type="molecule type" value="Genomic_DNA"/>
</dbReference>
<dbReference type="InterPro" id="IPR051599">
    <property type="entry name" value="Cell_Envelope_Assoc"/>
</dbReference>
<feature type="region of interest" description="Disordered" evidence="1">
    <location>
        <begin position="188"/>
        <end position="251"/>
    </location>
</feature>
<reference evidence="3" key="1">
    <citation type="submission" date="2024-06" db="EMBL/GenBank/DDBJ databases">
        <authorList>
            <consortium name="consrtm"/>
            <person name="Uemura M."/>
            <person name="Terahara T."/>
        </authorList>
    </citation>
    <scope>NUCLEOTIDE SEQUENCE</scope>
    <source>
        <strain evidence="3">KM77-8</strain>
    </source>
</reference>
<proteinExistence type="predicted"/>
<evidence type="ECO:0000313" key="3">
    <source>
        <dbReference type="EMBL" id="BFO21279.1"/>
    </source>
</evidence>
<feature type="domain" description="DUF218" evidence="2">
    <location>
        <begin position="32"/>
        <end position="151"/>
    </location>
</feature>
<dbReference type="GO" id="GO:0005886">
    <property type="term" value="C:plasma membrane"/>
    <property type="evidence" value="ECO:0007669"/>
    <property type="project" value="TreeGrafter"/>
</dbReference>
<sequence>MAVCVLALLPATWLRVTTDDRLRTAADVPRTDVAVVFGAGLWDGEPSPYLARRLDAAAELYRAGRIEVVLVTGDNSREEYDEPDAMRAYLARHGVPDSRIVSDYAGFDTWDSCVRAKKIFGVDRAVLISQGFHIRRAVALCRTAGVTSYGVGVDDRHDATWYYGTTRELFAAGKAALDATFHPDPHFLGPKEAGWRGRSPTPAGRRRTDRARVLPYDRVRVLPPYSDRGGHGADHGAAPDGAGRRTEETRA</sequence>
<protein>
    <submittedName>
        <fullName evidence="3">ElyC/SanA/YdcF family protein</fullName>
    </submittedName>
</protein>
<dbReference type="CDD" id="cd06259">
    <property type="entry name" value="YdcF-like"/>
    <property type="match status" value="1"/>
</dbReference>
<dbReference type="PANTHER" id="PTHR30336">
    <property type="entry name" value="INNER MEMBRANE PROTEIN, PROBABLE PERMEASE"/>
    <property type="match status" value="1"/>
</dbReference>
<evidence type="ECO:0000259" key="2">
    <source>
        <dbReference type="Pfam" id="PF02698"/>
    </source>
</evidence>
<dbReference type="Pfam" id="PF02698">
    <property type="entry name" value="DUF218"/>
    <property type="match status" value="1"/>
</dbReference>
<gene>
    <name evidence="3" type="ORF">SHKM778_76670</name>
</gene>
<evidence type="ECO:0000256" key="1">
    <source>
        <dbReference type="SAM" id="MobiDB-lite"/>
    </source>
</evidence>